<feature type="domain" description="DUF4806" evidence="1">
    <location>
        <begin position="85"/>
        <end position="160"/>
    </location>
</feature>
<proteinExistence type="predicted"/>
<dbReference type="AlphaFoldDB" id="A0AAV2NC85"/>
<accession>A0AAV2NC85</accession>
<sequence length="230" mass="26151">MQNTPSSSFHDSPKYVEQTDISINKKRQINNKCTDSIQNVPSCSFYNSPKGTTQTRRLFSPLKSGFHQRILSTSPVKNSSENLEVVLPVKTEDELNALEIFLEDENNLAAVCDYFSSFITSKDVAKSTVKIAVKILTNSIASTMSFKGQNKKKSFYKLKIWEAIQGSLLIKFDDTALFEAEETMKTWLANAPWRKQHNKTNGKRCIKKMGRTLQSSSWTKCLCFITIFYS</sequence>
<gene>
    <name evidence="2" type="ORF">LPLAT_LOCUS3519</name>
</gene>
<evidence type="ECO:0000313" key="3">
    <source>
        <dbReference type="Proteomes" id="UP001497644"/>
    </source>
</evidence>
<name>A0AAV2NC85_9HYME</name>
<dbReference type="InterPro" id="IPR032071">
    <property type="entry name" value="DUF4806"/>
</dbReference>
<protein>
    <recommendedName>
        <fullName evidence="1">DUF4806 domain-containing protein</fullName>
    </recommendedName>
</protein>
<dbReference type="Pfam" id="PF16064">
    <property type="entry name" value="DUF4806"/>
    <property type="match status" value="1"/>
</dbReference>
<organism evidence="2 3">
    <name type="scientific">Lasius platythorax</name>
    <dbReference type="NCBI Taxonomy" id="488582"/>
    <lineage>
        <taxon>Eukaryota</taxon>
        <taxon>Metazoa</taxon>
        <taxon>Ecdysozoa</taxon>
        <taxon>Arthropoda</taxon>
        <taxon>Hexapoda</taxon>
        <taxon>Insecta</taxon>
        <taxon>Pterygota</taxon>
        <taxon>Neoptera</taxon>
        <taxon>Endopterygota</taxon>
        <taxon>Hymenoptera</taxon>
        <taxon>Apocrita</taxon>
        <taxon>Aculeata</taxon>
        <taxon>Formicoidea</taxon>
        <taxon>Formicidae</taxon>
        <taxon>Formicinae</taxon>
        <taxon>Lasius</taxon>
        <taxon>Lasius</taxon>
    </lineage>
</organism>
<evidence type="ECO:0000259" key="1">
    <source>
        <dbReference type="Pfam" id="PF16064"/>
    </source>
</evidence>
<keyword evidence="3" id="KW-1185">Reference proteome</keyword>
<reference evidence="2" key="1">
    <citation type="submission" date="2024-04" db="EMBL/GenBank/DDBJ databases">
        <authorList>
            <consortium name="Molecular Ecology Group"/>
        </authorList>
    </citation>
    <scope>NUCLEOTIDE SEQUENCE</scope>
</reference>
<dbReference type="Proteomes" id="UP001497644">
    <property type="component" value="Chromosome 13"/>
</dbReference>
<evidence type="ECO:0000313" key="2">
    <source>
        <dbReference type="EMBL" id="CAL1677495.1"/>
    </source>
</evidence>
<dbReference type="EMBL" id="OZ034836">
    <property type="protein sequence ID" value="CAL1677495.1"/>
    <property type="molecule type" value="Genomic_DNA"/>
</dbReference>